<dbReference type="EMBL" id="JABVBA010000006">
    <property type="protein sequence ID" value="NVF11709.1"/>
    <property type="molecule type" value="Genomic_DNA"/>
</dbReference>
<dbReference type="SMART" id="SM00990">
    <property type="entry name" value="VRR_NUC"/>
    <property type="match status" value="1"/>
</dbReference>
<protein>
    <submittedName>
        <fullName evidence="5">VRR-NUC domain-containing protein</fullName>
    </submittedName>
</protein>
<evidence type="ECO:0000256" key="3">
    <source>
        <dbReference type="ARBA" id="ARBA00022801"/>
    </source>
</evidence>
<sequence>MLEKEIEKALVKRVKALGGYCIKLTSPSMDGLPDRMVFLSDGKFAFVELKAKGKKPRPLQLKRMADFMRLGFRSFVIDDKKQIGGVIDEILSS</sequence>
<keyword evidence="2" id="KW-0540">Nuclease</keyword>
<keyword evidence="6" id="KW-1185">Reference proteome</keyword>
<evidence type="ECO:0000313" key="5">
    <source>
        <dbReference type="EMBL" id="NVF11709.1"/>
    </source>
</evidence>
<dbReference type="RefSeq" id="WP_150861059.1">
    <property type="nucleotide sequence ID" value="NZ_JABVBA010000006.1"/>
</dbReference>
<name>A0ABX2NAM6_9FIRM</name>
<gene>
    <name evidence="5" type="ORF">HV819_06895</name>
</gene>
<organism evidence="5 6">
    <name type="scientific">Anaerococcus faecalis</name>
    <dbReference type="NCBI Taxonomy" id="2742993"/>
    <lineage>
        <taxon>Bacteria</taxon>
        <taxon>Bacillati</taxon>
        <taxon>Bacillota</taxon>
        <taxon>Tissierellia</taxon>
        <taxon>Tissierellales</taxon>
        <taxon>Peptoniphilaceae</taxon>
        <taxon>Anaerococcus</taxon>
    </lineage>
</organism>
<comment type="cofactor">
    <cofactor evidence="1">
        <name>Mg(2+)</name>
        <dbReference type="ChEBI" id="CHEBI:18420"/>
    </cofactor>
</comment>
<dbReference type="Gene3D" id="3.40.1350.10">
    <property type="match status" value="1"/>
</dbReference>
<dbReference type="Proteomes" id="UP000540919">
    <property type="component" value="Unassembled WGS sequence"/>
</dbReference>
<accession>A0ABX2NAM6</accession>
<reference evidence="5 6" key="1">
    <citation type="submission" date="2020-06" db="EMBL/GenBank/DDBJ databases">
        <title>Anaerococcus sp. nov., isolated form swine feces.</title>
        <authorList>
            <person name="Yu S."/>
        </authorList>
    </citation>
    <scope>NUCLEOTIDE SEQUENCE [LARGE SCALE GENOMIC DNA]</scope>
    <source>
        <strain evidence="5 6">AGMB00486</strain>
    </source>
</reference>
<keyword evidence="3" id="KW-0378">Hydrolase</keyword>
<proteinExistence type="predicted"/>
<dbReference type="InterPro" id="IPR014883">
    <property type="entry name" value="VRR_NUC"/>
</dbReference>
<comment type="caution">
    <text evidence="5">The sequence shown here is derived from an EMBL/GenBank/DDBJ whole genome shotgun (WGS) entry which is preliminary data.</text>
</comment>
<dbReference type="InterPro" id="IPR011856">
    <property type="entry name" value="tRNA_endonuc-like_dom_sf"/>
</dbReference>
<evidence type="ECO:0000259" key="4">
    <source>
        <dbReference type="SMART" id="SM00990"/>
    </source>
</evidence>
<evidence type="ECO:0000256" key="2">
    <source>
        <dbReference type="ARBA" id="ARBA00022722"/>
    </source>
</evidence>
<feature type="domain" description="VRR-NUC" evidence="4">
    <location>
        <begin position="1"/>
        <end position="81"/>
    </location>
</feature>
<evidence type="ECO:0000256" key="1">
    <source>
        <dbReference type="ARBA" id="ARBA00001946"/>
    </source>
</evidence>
<evidence type="ECO:0000313" key="6">
    <source>
        <dbReference type="Proteomes" id="UP000540919"/>
    </source>
</evidence>